<gene>
    <name evidence="2" type="ORF">P4S50_15830</name>
</gene>
<dbReference type="Proteomes" id="UP001222800">
    <property type="component" value="Chromosome"/>
</dbReference>
<protein>
    <submittedName>
        <fullName evidence="2">Uncharacterized protein</fullName>
    </submittedName>
</protein>
<feature type="transmembrane region" description="Helical" evidence="1">
    <location>
        <begin position="18"/>
        <end position="35"/>
    </location>
</feature>
<feature type="transmembrane region" description="Helical" evidence="1">
    <location>
        <begin position="135"/>
        <end position="152"/>
    </location>
</feature>
<dbReference type="RefSeq" id="WP_277731802.1">
    <property type="nucleotide sequence ID" value="NZ_CP120733.1"/>
</dbReference>
<proteinExistence type="predicted"/>
<organism evidence="2 3">
    <name type="scientific">Tepidibacter hydrothermalis</name>
    <dbReference type="NCBI Taxonomy" id="3036126"/>
    <lineage>
        <taxon>Bacteria</taxon>
        <taxon>Bacillati</taxon>
        <taxon>Bacillota</taxon>
        <taxon>Clostridia</taxon>
        <taxon>Peptostreptococcales</taxon>
        <taxon>Peptostreptococcaceae</taxon>
        <taxon>Tepidibacter</taxon>
    </lineage>
</organism>
<evidence type="ECO:0000313" key="2">
    <source>
        <dbReference type="EMBL" id="WFD09848.1"/>
    </source>
</evidence>
<feature type="transmembrane region" description="Helical" evidence="1">
    <location>
        <begin position="158"/>
        <end position="177"/>
    </location>
</feature>
<feature type="transmembrane region" description="Helical" evidence="1">
    <location>
        <begin position="198"/>
        <end position="222"/>
    </location>
</feature>
<keyword evidence="1" id="KW-0812">Transmembrane</keyword>
<reference evidence="2 3" key="1">
    <citation type="submission" date="2023-03" db="EMBL/GenBank/DDBJ databases">
        <title>Complete genome sequence of Tepidibacter sp. SWIR-1, isolated from a deep-sea hydrothermal vent.</title>
        <authorList>
            <person name="Li X."/>
        </authorList>
    </citation>
    <scope>NUCLEOTIDE SEQUENCE [LARGE SCALE GENOMIC DNA]</scope>
    <source>
        <strain evidence="2 3">SWIR-1</strain>
    </source>
</reference>
<accession>A0ABY8EA89</accession>
<dbReference type="EMBL" id="CP120733">
    <property type="protein sequence ID" value="WFD09848.1"/>
    <property type="molecule type" value="Genomic_DNA"/>
</dbReference>
<keyword evidence="1" id="KW-0472">Membrane</keyword>
<sequence length="270" mass="31112">MNLKQIFKESIKSINKSIWIILIPCIMDILNLISYEKIFNTKYIPALNMISFKMAIISAPPSVKHMIKNFPSPLLEYRNGAFLGIINELTLFNIFLFLTFICLMSFIEAGYLGSINDIKNKSCSLRDFIYFGNKFWCRLFLLNLICYIPFLLGFIDEAFIWISILYMPFFYAEYVIVAENISLISGLKESINVLMNNLGLTIKMMFQCGVLYLPISCAVYILSFSGDFGMGFSIFIVNYFGVCVNKTVFEVYKNLKKPEEVQGGHIDYYV</sequence>
<feature type="transmembrane region" description="Helical" evidence="1">
    <location>
        <begin position="228"/>
        <end position="249"/>
    </location>
</feature>
<keyword evidence="3" id="KW-1185">Reference proteome</keyword>
<keyword evidence="1" id="KW-1133">Transmembrane helix</keyword>
<evidence type="ECO:0000313" key="3">
    <source>
        <dbReference type="Proteomes" id="UP001222800"/>
    </source>
</evidence>
<feature type="transmembrane region" description="Helical" evidence="1">
    <location>
        <begin position="91"/>
        <end position="114"/>
    </location>
</feature>
<name>A0ABY8EA89_9FIRM</name>
<evidence type="ECO:0000256" key="1">
    <source>
        <dbReference type="SAM" id="Phobius"/>
    </source>
</evidence>